<dbReference type="InterPro" id="IPR006600">
    <property type="entry name" value="HTH_CenpB_DNA-bd_dom"/>
</dbReference>
<name>A0A3F2RRB0_9STRA</name>
<sequence length="906" mass="100281">MGRRGAGRRLSDHERMQILETIQREHKVKNVDLAKQYGVSEGAIRKLRNMKDAIRNRYNLGNEHNRDSRKRGGFKRNAPFEKELYEWIMRMRETQAYQLIPLTQTAVRQQAIILSKNYERMGNFKASPGWFARFCSRHRLDPPTVNAGAAPGAAATGSLVGEVAAAVGVPVPLDVPASTESKTLTAADETVFLMDSLAAAQTSAAMGMVDVTIPVVHMGADTGDKPTVEELKSEPPSINEQEQLAAREHNEAALNALSARDAAAARPTEEMQTTSETSAGELKPESSQEFEEKKPQALFSTLTKTSSLGGSTTSTASASGGETPTSSTSGASKKKRSKKKKSKSKMDEEEEEEEEEEEGNSHDGDAENYSARANNIVKEGENLSQLPLAQRLEVAAAIPDTHAALVGLLGWSRLYVHTDTILTFFQSDALPLLLTNVLRARPPTAVFDNLEALLANCLSVEASSDSTEAPHREMAVGVVAAVRAIADQLRGDGEDMADINAEAERASRALSRLVCTHALSLHGVDAGSPPTQVVQVLEAKISEVTRADEAVRGQTIRESFQRRDLRSDALTLHDERLKTLSQLVEERVRSSEEQNQVDDVEEEAEKEGQSPDELAQTEEDETAMKEVTQSLQDMQNSKDAKLAPLRKKKAEAGAEAQTLRQQKEELEAQLRTVQSELQRVIGEQHQADEDMRVVEERFIADTARFRAEHQHVTRRFSRAQRRRVISTEVARVSNDVRQARLAQSQVHALRAKQTACVAQQLEASLNYFECELPCVKFMMSRVEENETQLAPMRSEAVRYRVLGVSAVAEELEKKADELEMHLEEDRNCLSALRKRDEEVLDDMRRLLTDPALREAVADVDEKVKHESQRMIDYVSQLYDLQASDKPPTQCNDSSALSNGSASPKKT</sequence>
<protein>
    <recommendedName>
        <fullName evidence="3">HTH CENPB-type domain-containing protein</fullName>
    </recommendedName>
</protein>
<feature type="region of interest" description="Disordered" evidence="2">
    <location>
        <begin position="882"/>
        <end position="906"/>
    </location>
</feature>
<keyword evidence="1" id="KW-0238">DNA-binding</keyword>
<dbReference type="PROSITE" id="PS51253">
    <property type="entry name" value="HTH_CENPB"/>
    <property type="match status" value="1"/>
</dbReference>
<feature type="compositionally biased region" description="Basic and acidic residues" evidence="2">
    <location>
        <begin position="222"/>
        <end position="233"/>
    </location>
</feature>
<feature type="region of interest" description="Disordered" evidence="2">
    <location>
        <begin position="586"/>
        <end position="656"/>
    </location>
</feature>
<evidence type="ECO:0000256" key="2">
    <source>
        <dbReference type="SAM" id="MobiDB-lite"/>
    </source>
</evidence>
<feature type="compositionally biased region" description="Acidic residues" evidence="2">
    <location>
        <begin position="595"/>
        <end position="605"/>
    </location>
</feature>
<evidence type="ECO:0000259" key="3">
    <source>
        <dbReference type="PROSITE" id="PS51253"/>
    </source>
</evidence>
<dbReference type="AlphaFoldDB" id="A0A3F2RRB0"/>
<proteinExistence type="predicted"/>
<evidence type="ECO:0000313" key="4">
    <source>
        <dbReference type="EMBL" id="RLN62686.1"/>
    </source>
</evidence>
<feature type="region of interest" description="Disordered" evidence="2">
    <location>
        <begin position="259"/>
        <end position="368"/>
    </location>
</feature>
<reference evidence="4 5" key="1">
    <citation type="submission" date="2018-07" db="EMBL/GenBank/DDBJ databases">
        <title>Genome sequencing of oomycete isolates from Chile give support for New Zealand origin for Phytophthora kernoviae and make available the first Nothophytophthora sp. genome.</title>
        <authorList>
            <person name="Studholme D.J."/>
            <person name="Sanfuentes E."/>
            <person name="Panda P."/>
            <person name="Hill R."/>
            <person name="Sambles C."/>
            <person name="Grant M."/>
            <person name="Williams N.M."/>
            <person name="Mcdougal R.L."/>
        </authorList>
    </citation>
    <scope>NUCLEOTIDE SEQUENCE [LARGE SCALE GENOMIC DNA]</scope>
    <source>
        <strain evidence="4">Chile6</strain>
    </source>
</reference>
<feature type="compositionally biased region" description="Basic and acidic residues" evidence="2">
    <location>
        <begin position="282"/>
        <end position="295"/>
    </location>
</feature>
<dbReference type="InterPro" id="IPR009057">
    <property type="entry name" value="Homeodomain-like_sf"/>
</dbReference>
<organism evidence="4 5">
    <name type="scientific">Phytophthora kernoviae</name>
    <dbReference type="NCBI Taxonomy" id="325452"/>
    <lineage>
        <taxon>Eukaryota</taxon>
        <taxon>Sar</taxon>
        <taxon>Stramenopiles</taxon>
        <taxon>Oomycota</taxon>
        <taxon>Peronosporomycetes</taxon>
        <taxon>Peronosporales</taxon>
        <taxon>Peronosporaceae</taxon>
        <taxon>Phytophthora</taxon>
    </lineage>
</organism>
<accession>A0A3F2RRB0</accession>
<feature type="compositionally biased region" description="Basic residues" evidence="2">
    <location>
        <begin position="332"/>
        <end position="343"/>
    </location>
</feature>
<feature type="domain" description="HTH CENPB-type" evidence="3">
    <location>
        <begin position="68"/>
        <end position="144"/>
    </location>
</feature>
<feature type="compositionally biased region" description="Polar residues" evidence="2">
    <location>
        <begin position="886"/>
        <end position="906"/>
    </location>
</feature>
<dbReference type="Pfam" id="PF03221">
    <property type="entry name" value="HTH_Tnp_Tc5"/>
    <property type="match status" value="1"/>
</dbReference>
<dbReference type="EMBL" id="MBDO02000115">
    <property type="protein sequence ID" value="RLN62686.1"/>
    <property type="molecule type" value="Genomic_DNA"/>
</dbReference>
<dbReference type="Proteomes" id="UP000277300">
    <property type="component" value="Unassembled WGS sequence"/>
</dbReference>
<dbReference type="SUPFAM" id="SSF46689">
    <property type="entry name" value="Homeodomain-like"/>
    <property type="match status" value="1"/>
</dbReference>
<dbReference type="OrthoDB" id="74759at2759"/>
<feature type="compositionally biased region" description="Acidic residues" evidence="2">
    <location>
        <begin position="347"/>
        <end position="358"/>
    </location>
</feature>
<gene>
    <name evidence="4" type="ORF">BBP00_00004604</name>
</gene>
<comment type="caution">
    <text evidence="4">The sequence shown here is derived from an EMBL/GenBank/DDBJ whole genome shotgun (WGS) entry which is preliminary data.</text>
</comment>
<feature type="compositionally biased region" description="Low complexity" evidence="2">
    <location>
        <begin position="300"/>
        <end position="331"/>
    </location>
</feature>
<feature type="region of interest" description="Disordered" evidence="2">
    <location>
        <begin position="220"/>
        <end position="245"/>
    </location>
</feature>
<dbReference type="Gene3D" id="1.10.10.60">
    <property type="entry name" value="Homeodomain-like"/>
    <property type="match status" value="2"/>
</dbReference>
<evidence type="ECO:0000256" key="1">
    <source>
        <dbReference type="ARBA" id="ARBA00023125"/>
    </source>
</evidence>
<dbReference type="GO" id="GO:0003677">
    <property type="term" value="F:DNA binding"/>
    <property type="evidence" value="ECO:0007669"/>
    <property type="project" value="UniProtKB-KW"/>
</dbReference>
<evidence type="ECO:0000313" key="5">
    <source>
        <dbReference type="Proteomes" id="UP000277300"/>
    </source>
</evidence>